<sequence length="482" mass="53890">MEREIELKLELVPEAADAFGRLVFLPGESDVAALHAVYFDTPDQALAARGISLRIRRSGKRLIQTVKSGNAAEGGLFARAEWEMPVKSEVPVFDARTPIAAMLGDAVHAIVPAFHVDVERRTWRAVQDDADIELVLDRGMVSADGRQTALCEIELELKRGEPGALFTLARRIDAEAAVRPGVMTKAERGYRLRGAMTAWIKAEPVALVPTMATGEAFLRIAGACLRHYRLNEAILLDHYDARALHQARVAIRRLRSAFSLFKPILPPGDVTRFQRDYKWLAGVLGEARNLDVLADRIEAEELRGRLEAVRTEVHGRVGERLRSARVRMLLIDLLEWLTLGAGHVEGKAQALRDQPAADFAARRLRRLRRRIVEDGRGLAGLSDEARHEVRKDAKKLRYASEFFAGLFDRRKARRRHGAFIAALEEVQRDLGELNDLVAAPGLLAHYGLDSEGAEVRKKQKRKLLAAAARAHEDLVEAPRFWR</sequence>
<keyword evidence="4" id="KW-1185">Reference proteome</keyword>
<feature type="domain" description="CYTH" evidence="1">
    <location>
        <begin position="2"/>
        <end position="196"/>
    </location>
</feature>
<dbReference type="SMART" id="SM00880">
    <property type="entry name" value="CHAD"/>
    <property type="match status" value="1"/>
</dbReference>
<dbReference type="GO" id="GO:0050355">
    <property type="term" value="F:inorganic triphosphate phosphatase activity"/>
    <property type="evidence" value="ECO:0007669"/>
    <property type="project" value="InterPro"/>
</dbReference>
<reference evidence="3 4" key="1">
    <citation type="submission" date="2015-04" db="EMBL/GenBank/DDBJ databases">
        <title>Genome sequence of aromatic hydrocarbons-degrading Sphingobium chungbukense DJ77.</title>
        <authorList>
            <person name="Kim Y.-C."/>
            <person name="Chae J.-C."/>
        </authorList>
    </citation>
    <scope>NUCLEOTIDE SEQUENCE [LARGE SCALE GENOMIC DNA]</scope>
    <source>
        <strain evidence="3 4">DJ77</strain>
    </source>
</reference>
<dbReference type="PANTHER" id="PTHR39569">
    <property type="entry name" value="INORGANIC TRIPHOSPHATASE"/>
    <property type="match status" value="1"/>
</dbReference>
<dbReference type="SUPFAM" id="SSF55154">
    <property type="entry name" value="CYTH-like phosphatases"/>
    <property type="match status" value="1"/>
</dbReference>
<evidence type="ECO:0000313" key="4">
    <source>
        <dbReference type="Proteomes" id="UP000033874"/>
    </source>
</evidence>
<dbReference type="EMBL" id="LBIC01000007">
    <property type="protein sequence ID" value="KKW90933.1"/>
    <property type="molecule type" value="Genomic_DNA"/>
</dbReference>
<dbReference type="CDD" id="cd07756">
    <property type="entry name" value="CYTH-like_Pase_CHAD"/>
    <property type="match status" value="1"/>
</dbReference>
<accession>A0A0M3ALW1</accession>
<dbReference type="GO" id="GO:0046872">
    <property type="term" value="F:metal ion binding"/>
    <property type="evidence" value="ECO:0007669"/>
    <property type="project" value="TreeGrafter"/>
</dbReference>
<evidence type="ECO:0000313" key="3">
    <source>
        <dbReference type="EMBL" id="KKW90933.1"/>
    </source>
</evidence>
<dbReference type="InterPro" id="IPR007899">
    <property type="entry name" value="CHAD_dom"/>
</dbReference>
<comment type="caution">
    <text evidence="3">The sequence shown here is derived from an EMBL/GenBank/DDBJ whole genome shotgun (WGS) entry which is preliminary data.</text>
</comment>
<dbReference type="Pfam" id="PF05235">
    <property type="entry name" value="CHAD"/>
    <property type="match status" value="1"/>
</dbReference>
<dbReference type="PANTHER" id="PTHR39569:SF1">
    <property type="entry name" value="INORGANIC TRIPHOSPHATASE"/>
    <property type="match status" value="1"/>
</dbReference>
<dbReference type="AlphaFoldDB" id="A0A0M3ALW1"/>
<protein>
    <recommendedName>
        <fullName evidence="5">Ceramide glucosyltransferase</fullName>
    </recommendedName>
</protein>
<dbReference type="InterPro" id="IPR033469">
    <property type="entry name" value="CYTH-like_dom_sf"/>
</dbReference>
<dbReference type="Gene3D" id="1.40.20.10">
    <property type="entry name" value="CHAD domain"/>
    <property type="match status" value="1"/>
</dbReference>
<dbReference type="PATRIC" id="fig|56193.3.peg.3140"/>
<dbReference type="InterPro" id="IPR023577">
    <property type="entry name" value="CYTH_domain"/>
</dbReference>
<dbReference type="InterPro" id="IPR038186">
    <property type="entry name" value="CHAD_dom_sf"/>
</dbReference>
<evidence type="ECO:0000259" key="2">
    <source>
        <dbReference type="PROSITE" id="PS51708"/>
    </source>
</evidence>
<organism evidence="3 4">
    <name type="scientific">Sphingobium chungbukense</name>
    <dbReference type="NCBI Taxonomy" id="56193"/>
    <lineage>
        <taxon>Bacteria</taxon>
        <taxon>Pseudomonadati</taxon>
        <taxon>Pseudomonadota</taxon>
        <taxon>Alphaproteobacteria</taxon>
        <taxon>Sphingomonadales</taxon>
        <taxon>Sphingomonadaceae</taxon>
        <taxon>Sphingobium</taxon>
    </lineage>
</organism>
<dbReference type="SMART" id="SM01118">
    <property type="entry name" value="CYTH"/>
    <property type="match status" value="1"/>
</dbReference>
<dbReference type="STRING" id="56193.YP76_15025"/>
<dbReference type="Pfam" id="PF01928">
    <property type="entry name" value="CYTH"/>
    <property type="match status" value="1"/>
</dbReference>
<dbReference type="Proteomes" id="UP000033874">
    <property type="component" value="Unassembled WGS sequence"/>
</dbReference>
<feature type="domain" description="CHAD" evidence="2">
    <location>
        <begin position="210"/>
        <end position="482"/>
    </location>
</feature>
<dbReference type="PROSITE" id="PS51708">
    <property type="entry name" value="CHAD"/>
    <property type="match status" value="1"/>
</dbReference>
<gene>
    <name evidence="3" type="ORF">YP76_15025</name>
</gene>
<proteinExistence type="predicted"/>
<dbReference type="InterPro" id="IPR039013">
    <property type="entry name" value="YgiF"/>
</dbReference>
<dbReference type="Gene3D" id="2.40.320.10">
    <property type="entry name" value="Hypothetical Protein Pfu-838710-001"/>
    <property type="match status" value="1"/>
</dbReference>
<evidence type="ECO:0008006" key="5">
    <source>
        <dbReference type="Google" id="ProtNLM"/>
    </source>
</evidence>
<evidence type="ECO:0000259" key="1">
    <source>
        <dbReference type="PROSITE" id="PS51707"/>
    </source>
</evidence>
<dbReference type="RefSeq" id="WP_046764453.1">
    <property type="nucleotide sequence ID" value="NZ_LBIC01000007.1"/>
</dbReference>
<name>A0A0M3ALW1_9SPHN</name>
<dbReference type="PROSITE" id="PS51707">
    <property type="entry name" value="CYTH"/>
    <property type="match status" value="1"/>
</dbReference>